<dbReference type="EC" id="5.1.1.-" evidence="7"/>
<dbReference type="Gene3D" id="3.30.390.10">
    <property type="entry name" value="Enolase-like, N-terminal domain"/>
    <property type="match status" value="1"/>
</dbReference>
<dbReference type="PANTHER" id="PTHR48073">
    <property type="entry name" value="O-SUCCINYLBENZOATE SYNTHASE-RELATED"/>
    <property type="match status" value="1"/>
</dbReference>
<dbReference type="InterPro" id="IPR013342">
    <property type="entry name" value="Mandelate_racemase_C"/>
</dbReference>
<dbReference type="EMBL" id="CP036433">
    <property type="protein sequence ID" value="QDU95920.1"/>
    <property type="molecule type" value="Genomic_DNA"/>
</dbReference>
<evidence type="ECO:0000313" key="7">
    <source>
        <dbReference type="EMBL" id="QDU95920.1"/>
    </source>
</evidence>
<comment type="similarity">
    <text evidence="2">Belongs to the mandelate racemase/muconate lactonizing enzyme family.</text>
</comment>
<dbReference type="InterPro" id="IPR029017">
    <property type="entry name" value="Enolase-like_N"/>
</dbReference>
<evidence type="ECO:0000259" key="6">
    <source>
        <dbReference type="SMART" id="SM00922"/>
    </source>
</evidence>
<dbReference type="Gene3D" id="3.20.20.120">
    <property type="entry name" value="Enolase-like C-terminal domain"/>
    <property type="match status" value="1"/>
</dbReference>
<dbReference type="SFLD" id="SFLDF00555">
    <property type="entry name" value="cis-3-hydroxy-L-proline_dehydr"/>
    <property type="match status" value="1"/>
</dbReference>
<evidence type="ECO:0000256" key="2">
    <source>
        <dbReference type="ARBA" id="ARBA00008031"/>
    </source>
</evidence>
<sequence>MKITRVSVYQVDLPLHEGTYKWSGGKSVEVFDSTVVQLETDAGVTGFGEVCPLGPFYLPSYAAGARAGMAELAPHLIGMDPTETTAVNRRLDAALKGHPYVKSAIDMACWDILGKVAGLPVCTLLGGRYGDDFVLYRAISQQSPEEMAANIVGYREQGYRRFQLKVGGDPDTDIARIRAASQVLEPGDKLIADANTGWLMHEAARVVRAVRDIDVYIEQPCASYEECLAIRRRTDHPFVMDESIDSVEVLLRGRADLAMDVVNLKISKLGGLTKARQARDLCASLGIAMTIEDAWGGDIVTAAISHLAHSTPPELLFTSTDFNSYVTVSTAEGAPQRENGRMSASQAPGLGITPRMEVLGDPVFVHNGA</sequence>
<dbReference type="FunFam" id="3.30.390.10:FF:000009">
    <property type="entry name" value="Hydrophobic dipeptide epimerase"/>
    <property type="match status" value="1"/>
</dbReference>
<keyword evidence="4" id="KW-0460">Magnesium</keyword>
<dbReference type="Proteomes" id="UP000317648">
    <property type="component" value="Chromosome"/>
</dbReference>
<dbReference type="GO" id="GO:0046872">
    <property type="term" value="F:metal ion binding"/>
    <property type="evidence" value="ECO:0007669"/>
    <property type="project" value="UniProtKB-KW"/>
</dbReference>
<name>A0A518DVQ7_9BACT</name>
<protein>
    <submittedName>
        <fullName evidence="7">4-hydroxyproline betaine 2-epimerase</fullName>
        <ecNumber evidence="7">5.1.1.-</ecNumber>
    </submittedName>
</protein>
<dbReference type="GO" id="GO:0016854">
    <property type="term" value="F:racemase and epimerase activity"/>
    <property type="evidence" value="ECO:0007669"/>
    <property type="project" value="UniProtKB-ARBA"/>
</dbReference>
<evidence type="ECO:0000256" key="5">
    <source>
        <dbReference type="ARBA" id="ARBA00023235"/>
    </source>
</evidence>
<keyword evidence="3" id="KW-0479">Metal-binding</keyword>
<gene>
    <name evidence="7" type="primary">hpbD</name>
    <name evidence="7" type="ORF">Pla8534_37390</name>
</gene>
<reference evidence="7 8" key="1">
    <citation type="submission" date="2019-02" db="EMBL/GenBank/DDBJ databases">
        <title>Deep-cultivation of Planctomycetes and their phenomic and genomic characterization uncovers novel biology.</title>
        <authorList>
            <person name="Wiegand S."/>
            <person name="Jogler M."/>
            <person name="Boedeker C."/>
            <person name="Pinto D."/>
            <person name="Vollmers J."/>
            <person name="Rivas-Marin E."/>
            <person name="Kohn T."/>
            <person name="Peeters S.H."/>
            <person name="Heuer A."/>
            <person name="Rast P."/>
            <person name="Oberbeckmann S."/>
            <person name="Bunk B."/>
            <person name="Jeske O."/>
            <person name="Meyerdierks A."/>
            <person name="Storesund J.E."/>
            <person name="Kallscheuer N."/>
            <person name="Luecker S."/>
            <person name="Lage O.M."/>
            <person name="Pohl T."/>
            <person name="Merkel B.J."/>
            <person name="Hornburger P."/>
            <person name="Mueller R.-W."/>
            <person name="Bruemmer F."/>
            <person name="Labrenz M."/>
            <person name="Spormann A.M."/>
            <person name="Op den Camp H."/>
            <person name="Overmann J."/>
            <person name="Amann R."/>
            <person name="Jetten M.S.M."/>
            <person name="Mascher T."/>
            <person name="Medema M.H."/>
            <person name="Devos D.P."/>
            <person name="Kaster A.-K."/>
            <person name="Ovreas L."/>
            <person name="Rohde M."/>
            <person name="Galperin M.Y."/>
            <person name="Jogler C."/>
        </authorList>
    </citation>
    <scope>NUCLEOTIDE SEQUENCE [LARGE SCALE GENOMIC DNA]</scope>
    <source>
        <strain evidence="7 8">Pla85_3_4</strain>
    </source>
</reference>
<dbReference type="RefSeq" id="WP_145054605.1">
    <property type="nucleotide sequence ID" value="NZ_CP036433.1"/>
</dbReference>
<evidence type="ECO:0000256" key="4">
    <source>
        <dbReference type="ARBA" id="ARBA00022842"/>
    </source>
</evidence>
<dbReference type="InterPro" id="IPR029065">
    <property type="entry name" value="Enolase_C-like"/>
</dbReference>
<dbReference type="InterPro" id="IPR034620">
    <property type="entry name" value="Cis-3-h-L-Pro_dehydratase"/>
</dbReference>
<organism evidence="7 8">
    <name type="scientific">Lignipirellula cremea</name>
    <dbReference type="NCBI Taxonomy" id="2528010"/>
    <lineage>
        <taxon>Bacteria</taxon>
        <taxon>Pseudomonadati</taxon>
        <taxon>Planctomycetota</taxon>
        <taxon>Planctomycetia</taxon>
        <taxon>Pirellulales</taxon>
        <taxon>Pirellulaceae</taxon>
        <taxon>Lignipirellula</taxon>
    </lineage>
</organism>
<keyword evidence="8" id="KW-1185">Reference proteome</keyword>
<feature type="domain" description="Mandelate racemase/muconate lactonizing enzyme C-terminal" evidence="6">
    <location>
        <begin position="144"/>
        <end position="237"/>
    </location>
</feature>
<dbReference type="InterPro" id="IPR036849">
    <property type="entry name" value="Enolase-like_C_sf"/>
</dbReference>
<dbReference type="SUPFAM" id="SSF54826">
    <property type="entry name" value="Enolase N-terminal domain-like"/>
    <property type="match status" value="1"/>
</dbReference>
<dbReference type="SFLD" id="SFLDS00001">
    <property type="entry name" value="Enolase"/>
    <property type="match status" value="1"/>
</dbReference>
<dbReference type="InterPro" id="IPR054855">
    <property type="entry name" value="HProlDhtase"/>
</dbReference>
<proteinExistence type="inferred from homology"/>
<evidence type="ECO:0000313" key="8">
    <source>
        <dbReference type="Proteomes" id="UP000317648"/>
    </source>
</evidence>
<dbReference type="CDD" id="cd03316">
    <property type="entry name" value="MR_like"/>
    <property type="match status" value="1"/>
</dbReference>
<dbReference type="SMART" id="SM00922">
    <property type="entry name" value="MR_MLE"/>
    <property type="match status" value="1"/>
</dbReference>
<comment type="cofactor">
    <cofactor evidence="1">
        <name>Mg(2+)</name>
        <dbReference type="ChEBI" id="CHEBI:18420"/>
    </cofactor>
</comment>
<dbReference type="NCBIfam" id="NF043002">
    <property type="entry name" value="HProlDhtase"/>
    <property type="match status" value="1"/>
</dbReference>
<dbReference type="Pfam" id="PF02746">
    <property type="entry name" value="MR_MLE_N"/>
    <property type="match status" value="1"/>
</dbReference>
<evidence type="ECO:0000256" key="3">
    <source>
        <dbReference type="ARBA" id="ARBA00022723"/>
    </source>
</evidence>
<dbReference type="SFLD" id="SFLDG00180">
    <property type="entry name" value="muconate_cycloisomerase"/>
    <property type="match status" value="1"/>
</dbReference>
<accession>A0A518DVQ7</accession>
<dbReference type="GO" id="GO:0016836">
    <property type="term" value="F:hydro-lyase activity"/>
    <property type="evidence" value="ECO:0007669"/>
    <property type="project" value="InterPro"/>
</dbReference>
<dbReference type="SUPFAM" id="SSF51604">
    <property type="entry name" value="Enolase C-terminal domain-like"/>
    <property type="match status" value="1"/>
</dbReference>
<dbReference type="AlphaFoldDB" id="A0A518DVQ7"/>
<dbReference type="Pfam" id="PF13378">
    <property type="entry name" value="MR_MLE_C"/>
    <property type="match status" value="1"/>
</dbReference>
<dbReference type="OrthoDB" id="9785902at2"/>
<keyword evidence="5 7" id="KW-0413">Isomerase</keyword>
<dbReference type="GO" id="GO:0006518">
    <property type="term" value="P:peptide metabolic process"/>
    <property type="evidence" value="ECO:0007669"/>
    <property type="project" value="UniProtKB-ARBA"/>
</dbReference>
<dbReference type="KEGG" id="lcre:Pla8534_37390"/>
<evidence type="ECO:0000256" key="1">
    <source>
        <dbReference type="ARBA" id="ARBA00001946"/>
    </source>
</evidence>
<dbReference type="PANTHER" id="PTHR48073:SF2">
    <property type="entry name" value="O-SUCCINYLBENZOATE SYNTHASE"/>
    <property type="match status" value="1"/>
</dbReference>
<dbReference type="InterPro" id="IPR013341">
    <property type="entry name" value="Mandelate_racemase_N_dom"/>
</dbReference>